<dbReference type="AlphaFoldDB" id="A0A6A1VD89"/>
<organism evidence="1 2">
    <name type="scientific">Morella rubra</name>
    <name type="common">Chinese bayberry</name>
    <dbReference type="NCBI Taxonomy" id="262757"/>
    <lineage>
        <taxon>Eukaryota</taxon>
        <taxon>Viridiplantae</taxon>
        <taxon>Streptophyta</taxon>
        <taxon>Embryophyta</taxon>
        <taxon>Tracheophyta</taxon>
        <taxon>Spermatophyta</taxon>
        <taxon>Magnoliopsida</taxon>
        <taxon>eudicotyledons</taxon>
        <taxon>Gunneridae</taxon>
        <taxon>Pentapetalae</taxon>
        <taxon>rosids</taxon>
        <taxon>fabids</taxon>
        <taxon>Fagales</taxon>
        <taxon>Myricaceae</taxon>
        <taxon>Morella</taxon>
    </lineage>
</organism>
<evidence type="ECO:0000313" key="1">
    <source>
        <dbReference type="EMBL" id="KAB1209787.1"/>
    </source>
</evidence>
<proteinExistence type="predicted"/>
<reference evidence="1 2" key="1">
    <citation type="journal article" date="2019" name="Plant Biotechnol. J.">
        <title>The red bayberry genome and genetic basis of sex determination.</title>
        <authorList>
            <person name="Jia H.M."/>
            <person name="Jia H.J."/>
            <person name="Cai Q.L."/>
            <person name="Wang Y."/>
            <person name="Zhao H.B."/>
            <person name="Yang W.F."/>
            <person name="Wang G.Y."/>
            <person name="Li Y.H."/>
            <person name="Zhan D.L."/>
            <person name="Shen Y.T."/>
            <person name="Niu Q.F."/>
            <person name="Chang L."/>
            <person name="Qiu J."/>
            <person name="Zhao L."/>
            <person name="Xie H.B."/>
            <person name="Fu W.Y."/>
            <person name="Jin J."/>
            <person name="Li X.W."/>
            <person name="Jiao Y."/>
            <person name="Zhou C.C."/>
            <person name="Tu T."/>
            <person name="Chai C.Y."/>
            <person name="Gao J.L."/>
            <person name="Fan L.J."/>
            <person name="van de Weg E."/>
            <person name="Wang J.Y."/>
            <person name="Gao Z.S."/>
        </authorList>
    </citation>
    <scope>NUCLEOTIDE SEQUENCE [LARGE SCALE GENOMIC DNA]</scope>
    <source>
        <tissue evidence="1">Leaves</tissue>
    </source>
</reference>
<dbReference type="Gene3D" id="3.40.50.1820">
    <property type="entry name" value="alpha/beta hydrolase"/>
    <property type="match status" value="1"/>
</dbReference>
<protein>
    <submittedName>
        <fullName evidence="1">Phospholipase A1-IIdelta</fullName>
    </submittedName>
</protein>
<keyword evidence="2" id="KW-1185">Reference proteome</keyword>
<gene>
    <name evidence="1" type="ORF">CJ030_MR6G010423</name>
</gene>
<accession>A0A6A1VD89</accession>
<dbReference type="Proteomes" id="UP000516437">
    <property type="component" value="Chromosome 6"/>
</dbReference>
<sequence length="142" mass="16054">MNSLLGLQVDISKVGRQSSEPFCKGFIGARKEVTCQQNIIICELSIGFTKVRRQAAAINSFFFSSKSSLQLSNDLLVGNSFTRLILLDDLRLYQSSEFLKDKCLVPGSWWVEKNEGLVRNEDGEWIVASPEEEDLPVPEFEY</sequence>
<name>A0A6A1VD89_9ROSI</name>
<dbReference type="EMBL" id="RXIC02000024">
    <property type="protein sequence ID" value="KAB1209787.1"/>
    <property type="molecule type" value="Genomic_DNA"/>
</dbReference>
<comment type="caution">
    <text evidence="1">The sequence shown here is derived from an EMBL/GenBank/DDBJ whole genome shotgun (WGS) entry which is preliminary data.</text>
</comment>
<dbReference type="InterPro" id="IPR029058">
    <property type="entry name" value="AB_hydrolase_fold"/>
</dbReference>
<dbReference type="OrthoDB" id="1689438at2759"/>
<evidence type="ECO:0000313" key="2">
    <source>
        <dbReference type="Proteomes" id="UP000516437"/>
    </source>
</evidence>